<dbReference type="SUPFAM" id="SSF51445">
    <property type="entry name" value="(Trans)glycosidases"/>
    <property type="match status" value="1"/>
</dbReference>
<organism evidence="14 15">
    <name type="scientific">Cryphonectria parasitica (strain ATCC 38755 / EP155)</name>
    <dbReference type="NCBI Taxonomy" id="660469"/>
    <lineage>
        <taxon>Eukaryota</taxon>
        <taxon>Fungi</taxon>
        <taxon>Dikarya</taxon>
        <taxon>Ascomycota</taxon>
        <taxon>Pezizomycotina</taxon>
        <taxon>Sordariomycetes</taxon>
        <taxon>Sordariomycetidae</taxon>
        <taxon>Diaporthales</taxon>
        <taxon>Cryphonectriaceae</taxon>
        <taxon>Cryphonectria-Endothia species complex</taxon>
        <taxon>Cryphonectria</taxon>
    </lineage>
</organism>
<evidence type="ECO:0000256" key="4">
    <source>
        <dbReference type="ARBA" id="ARBA00022525"/>
    </source>
</evidence>
<dbReference type="OrthoDB" id="4082933at2759"/>
<evidence type="ECO:0000256" key="7">
    <source>
        <dbReference type="ARBA" id="ARBA00023295"/>
    </source>
</evidence>
<dbReference type="InterPro" id="IPR017853">
    <property type="entry name" value="GH"/>
</dbReference>
<evidence type="ECO:0000256" key="6">
    <source>
        <dbReference type="ARBA" id="ARBA00022801"/>
    </source>
</evidence>
<name>A0A9P4Y9Q3_CRYP1</name>
<sequence>MKGSVMAVAALLGGASAHNQQRHGHDAFHMRRQNGTDKACTPVVKTITGDFIWTPTPDAKPANPDTTTSTTIQAPSSHATSVTAAASTSSAAAIPTPAAQTCPTSGTYTFPASTLTVTATTSAVVPSSTVCTAGTYTLGGTTTVVETSTVVTCPYATVSTNSAGVVTSVIKETVYTCPAAGTYTIVPGTTTTVTAPSETVTVPVISTYLPGTYTAPAVTTEVVTATVVYCPFASVEASTTAAPVVASSVAAVAETPSSSAAPVVVASSASVVASASVSSASSAASSSSSSSSSTATLGGSGSSPWSLTYTPYNSLTGDCQTAEAVEADLAAVAAAGFSSVRVYSTDCDTLPNVGAAAAKWGLKIIAGIYIGDAGCTNDSPDVADQIAAFQSWEHMDLVELFAVANEAYNNGYCTASELAALVTHVKSELGSLYSGPWTTTDVVATWQDTEFASALCPLIDVVAANAHAYFTSTVAPSDAGPFVKSQLDIIEGACSGLTGYILESGYPTSGDTIGLAVPSIANQALAITSILETVGDRVVLFSMFDDKWKAAGEYNCEQSWGIVPSLFGTVGAAWEALVAAL</sequence>
<evidence type="ECO:0000256" key="1">
    <source>
        <dbReference type="ARBA" id="ARBA00004191"/>
    </source>
</evidence>
<dbReference type="Gene3D" id="3.20.20.80">
    <property type="entry name" value="Glycosidases"/>
    <property type="match status" value="1"/>
</dbReference>
<dbReference type="GO" id="GO:0009986">
    <property type="term" value="C:cell surface"/>
    <property type="evidence" value="ECO:0007669"/>
    <property type="project" value="TreeGrafter"/>
</dbReference>
<evidence type="ECO:0000313" key="15">
    <source>
        <dbReference type="Proteomes" id="UP000803844"/>
    </source>
</evidence>
<comment type="similarity">
    <text evidence="2">Belongs to the glycosyl hydrolase 17 family.</text>
</comment>
<feature type="compositionally biased region" description="Low complexity" evidence="13">
    <location>
        <begin position="282"/>
        <end position="296"/>
    </location>
</feature>
<feature type="compositionally biased region" description="Polar residues" evidence="13">
    <location>
        <begin position="64"/>
        <end position="73"/>
    </location>
</feature>
<keyword evidence="6 14" id="KW-0378">Hydrolase</keyword>
<dbReference type="GO" id="GO:0005576">
    <property type="term" value="C:extracellular region"/>
    <property type="evidence" value="ECO:0007669"/>
    <property type="project" value="TreeGrafter"/>
</dbReference>
<evidence type="ECO:0000256" key="12">
    <source>
        <dbReference type="ARBA" id="ARBA00042762"/>
    </source>
</evidence>
<dbReference type="GeneID" id="63842645"/>
<evidence type="ECO:0000256" key="9">
    <source>
        <dbReference type="ARBA" id="ARBA00039284"/>
    </source>
</evidence>
<keyword evidence="7" id="KW-0326">Glycosidase</keyword>
<dbReference type="PANTHER" id="PTHR16631:SF24">
    <property type="entry name" value="FAMILY 17 GLUCOSIDASE SCW11-RELATED"/>
    <property type="match status" value="1"/>
</dbReference>
<dbReference type="GO" id="GO:0071555">
    <property type="term" value="P:cell wall organization"/>
    <property type="evidence" value="ECO:0007669"/>
    <property type="project" value="TreeGrafter"/>
</dbReference>
<dbReference type="Proteomes" id="UP000803844">
    <property type="component" value="Unassembled WGS sequence"/>
</dbReference>
<reference evidence="14" key="1">
    <citation type="journal article" date="2020" name="Phytopathology">
        <title>Genome sequence of the chestnut blight fungus Cryphonectria parasitica EP155: A fundamental resource for an archetypical invasive plant pathogen.</title>
        <authorList>
            <person name="Crouch J.A."/>
            <person name="Dawe A."/>
            <person name="Aerts A."/>
            <person name="Barry K."/>
            <person name="Churchill A.C.L."/>
            <person name="Grimwood J."/>
            <person name="Hillman B."/>
            <person name="Milgroom M.G."/>
            <person name="Pangilinan J."/>
            <person name="Smith M."/>
            <person name="Salamov A."/>
            <person name="Schmutz J."/>
            <person name="Yadav J."/>
            <person name="Grigoriev I.V."/>
            <person name="Nuss D."/>
        </authorList>
    </citation>
    <scope>NUCLEOTIDE SEQUENCE</scope>
    <source>
        <strain evidence="14">EP155</strain>
    </source>
</reference>
<evidence type="ECO:0000256" key="13">
    <source>
        <dbReference type="SAM" id="MobiDB-lite"/>
    </source>
</evidence>
<dbReference type="AlphaFoldDB" id="A0A9P4Y9Q3"/>
<dbReference type="PANTHER" id="PTHR16631">
    <property type="entry name" value="GLUCAN 1,3-BETA-GLUCOSIDASE"/>
    <property type="match status" value="1"/>
</dbReference>
<dbReference type="EMBL" id="MU032345">
    <property type="protein sequence ID" value="KAF3769076.1"/>
    <property type="molecule type" value="Genomic_DNA"/>
</dbReference>
<dbReference type="RefSeq" id="XP_040780037.1">
    <property type="nucleotide sequence ID" value="XM_040925516.1"/>
</dbReference>
<evidence type="ECO:0000256" key="11">
    <source>
        <dbReference type="ARBA" id="ARBA00041516"/>
    </source>
</evidence>
<gene>
    <name evidence="14" type="ORF">M406DRAFT_72028</name>
</gene>
<keyword evidence="4" id="KW-0964">Secreted</keyword>
<feature type="region of interest" description="Disordered" evidence="13">
    <location>
        <begin position="282"/>
        <end position="302"/>
    </location>
</feature>
<keyword evidence="15" id="KW-1185">Reference proteome</keyword>
<comment type="subcellular location">
    <subcellularLocation>
        <location evidence="1">Secreted</location>
        <location evidence="1">Cell wall</location>
    </subcellularLocation>
</comment>
<comment type="function">
    <text evidence="8">Beta-glucosidases are one of a number of cellulolytic enzymes involved in the degradation of cellulosic biomass. Catalyzes the last step releasing glucose from the inhibitory cellobiose.</text>
</comment>
<evidence type="ECO:0000313" key="14">
    <source>
        <dbReference type="EMBL" id="KAF3769076.1"/>
    </source>
</evidence>
<keyword evidence="5" id="KW-0732">Signal</keyword>
<evidence type="ECO:0000256" key="3">
    <source>
        <dbReference type="ARBA" id="ARBA00022512"/>
    </source>
</evidence>
<dbReference type="InterPro" id="IPR050732">
    <property type="entry name" value="Beta-glucan_modifiers"/>
</dbReference>
<proteinExistence type="inferred from homology"/>
<comment type="caution">
    <text evidence="14">The sequence shown here is derived from an EMBL/GenBank/DDBJ whole genome shotgun (WGS) entry which is preliminary data.</text>
</comment>
<evidence type="ECO:0000256" key="10">
    <source>
        <dbReference type="ARBA" id="ARBA00041495"/>
    </source>
</evidence>
<dbReference type="GO" id="GO:0042973">
    <property type="term" value="F:glucan endo-1,3-beta-D-glucosidase activity"/>
    <property type="evidence" value="ECO:0007669"/>
    <property type="project" value="TreeGrafter"/>
</dbReference>
<keyword evidence="3" id="KW-0134">Cell wall</keyword>
<dbReference type="GO" id="GO:0009277">
    <property type="term" value="C:fungal-type cell wall"/>
    <property type="evidence" value="ECO:0007669"/>
    <property type="project" value="TreeGrafter"/>
</dbReference>
<evidence type="ECO:0000256" key="2">
    <source>
        <dbReference type="ARBA" id="ARBA00008773"/>
    </source>
</evidence>
<evidence type="ECO:0000256" key="5">
    <source>
        <dbReference type="ARBA" id="ARBA00022729"/>
    </source>
</evidence>
<protein>
    <recommendedName>
        <fullName evidence="9">Probable beta-glucosidase btgE</fullName>
    </recommendedName>
    <alternativeName>
        <fullName evidence="10">Beta-D-glucoside glucohydrolase btgE</fullName>
    </alternativeName>
    <alternativeName>
        <fullName evidence="12">Cellobiase btgE</fullName>
    </alternativeName>
    <alternativeName>
        <fullName evidence="11">Gentiobiase btgE</fullName>
    </alternativeName>
</protein>
<feature type="region of interest" description="Disordered" evidence="13">
    <location>
        <begin position="55"/>
        <end position="79"/>
    </location>
</feature>
<evidence type="ECO:0000256" key="8">
    <source>
        <dbReference type="ARBA" id="ARBA00024983"/>
    </source>
</evidence>
<accession>A0A9P4Y9Q3</accession>